<dbReference type="AlphaFoldDB" id="A0A5D4T0N9"/>
<dbReference type="RefSeq" id="WP_148988776.1">
    <property type="nucleotide sequence ID" value="NZ_VTEV01000005.1"/>
</dbReference>
<dbReference type="Proteomes" id="UP000322524">
    <property type="component" value="Unassembled WGS sequence"/>
</dbReference>
<organism evidence="1 2">
    <name type="scientific">Sutcliffiella horikoshii</name>
    <dbReference type="NCBI Taxonomy" id="79883"/>
    <lineage>
        <taxon>Bacteria</taxon>
        <taxon>Bacillati</taxon>
        <taxon>Bacillota</taxon>
        <taxon>Bacilli</taxon>
        <taxon>Bacillales</taxon>
        <taxon>Bacillaceae</taxon>
        <taxon>Sutcliffiella</taxon>
    </lineage>
</organism>
<proteinExistence type="predicted"/>
<dbReference type="GO" id="GO:0009372">
    <property type="term" value="P:quorum sensing"/>
    <property type="evidence" value="ECO:0007669"/>
    <property type="project" value="InterPro"/>
</dbReference>
<dbReference type="Pfam" id="PF15723">
    <property type="entry name" value="MqsR_toxin"/>
    <property type="match status" value="1"/>
</dbReference>
<dbReference type="InterPro" id="IPR038493">
    <property type="entry name" value="MqsR_sf"/>
</dbReference>
<evidence type="ECO:0000313" key="1">
    <source>
        <dbReference type="EMBL" id="TYS67666.1"/>
    </source>
</evidence>
<sequence length="138" mass="16406">MMSEDHFVRDRIASFAEVEMLINTARDILHSENYYLEIQRNRRGEDPLDAFSTKNTLLALGFDVDDIAAEIRSLRLSDYVKTTVDLKRPDSPEFWVFEKTIQNRSVYIKFKIRHVKNKKIFCMSFHFPKWPITKKPYA</sequence>
<gene>
    <name evidence="1" type="ORF">FZC76_13935</name>
</gene>
<dbReference type="GO" id="GO:0044010">
    <property type="term" value="P:single-species biofilm formation"/>
    <property type="evidence" value="ECO:0007669"/>
    <property type="project" value="InterPro"/>
</dbReference>
<reference evidence="1 2" key="1">
    <citation type="submission" date="2019-08" db="EMBL/GenBank/DDBJ databases">
        <title>Bacillus genomes from the desert of Cuatro Cienegas, Coahuila.</title>
        <authorList>
            <person name="Olmedo-Alvarez G."/>
        </authorList>
    </citation>
    <scope>NUCLEOTIDE SEQUENCE [LARGE SCALE GENOMIC DNA]</scope>
    <source>
        <strain evidence="1 2">CH28_1T</strain>
    </source>
</reference>
<comment type="caution">
    <text evidence="1">The sequence shown here is derived from an EMBL/GenBank/DDBJ whole genome shotgun (WGS) entry which is preliminary data.</text>
</comment>
<dbReference type="GO" id="GO:0017148">
    <property type="term" value="P:negative regulation of translation"/>
    <property type="evidence" value="ECO:0007669"/>
    <property type="project" value="InterPro"/>
</dbReference>
<name>A0A5D4T0N9_9BACI</name>
<dbReference type="Gene3D" id="3.30.2310.40">
    <property type="match status" value="1"/>
</dbReference>
<protein>
    <submittedName>
        <fullName evidence="1">Type II toxin-antitoxin system MqsR family toxin</fullName>
    </submittedName>
</protein>
<dbReference type="InterPro" id="IPR031451">
    <property type="entry name" value="MqsR_toxin"/>
</dbReference>
<dbReference type="EMBL" id="VTEV01000005">
    <property type="protein sequence ID" value="TYS67666.1"/>
    <property type="molecule type" value="Genomic_DNA"/>
</dbReference>
<dbReference type="OrthoDB" id="2048783at2"/>
<evidence type="ECO:0000313" key="2">
    <source>
        <dbReference type="Proteomes" id="UP000322524"/>
    </source>
</evidence>
<accession>A0A5D4T0N9</accession>